<dbReference type="Proteomes" id="UP000596660">
    <property type="component" value="Unplaced"/>
</dbReference>
<dbReference type="PANTHER" id="PTHR24015">
    <property type="entry name" value="OS07G0578800 PROTEIN-RELATED"/>
    <property type="match status" value="1"/>
</dbReference>
<dbReference type="PROSITE" id="PS51375">
    <property type="entry name" value="PPR"/>
    <property type="match status" value="5"/>
</dbReference>
<dbReference type="GeneID" id="110712095"/>
<dbReference type="InterPro" id="IPR046960">
    <property type="entry name" value="PPR_At4g14850-like_plant"/>
</dbReference>
<feature type="repeat" description="PPR" evidence="2">
    <location>
        <begin position="98"/>
        <end position="132"/>
    </location>
</feature>
<dbReference type="OMA" id="YSKCGCW"/>
<dbReference type="Gramene" id="AUR62005738-RA">
    <property type="protein sequence ID" value="AUR62005738-RA:cds"/>
    <property type="gene ID" value="AUR62005738"/>
</dbReference>
<dbReference type="EnsemblPlants" id="AUR62005738-RA">
    <property type="protein sequence ID" value="AUR62005738-RA:cds"/>
    <property type="gene ID" value="AUR62005738"/>
</dbReference>
<dbReference type="Pfam" id="PF13041">
    <property type="entry name" value="PPR_2"/>
    <property type="match status" value="2"/>
</dbReference>
<evidence type="ECO:0000313" key="3">
    <source>
        <dbReference type="EnsemblPlants" id="AUR62005738-RA:cds"/>
    </source>
</evidence>
<dbReference type="NCBIfam" id="TIGR00756">
    <property type="entry name" value="PPR"/>
    <property type="match status" value="6"/>
</dbReference>
<dbReference type="AlphaFoldDB" id="A0A803L1K0"/>
<feature type="repeat" description="PPR" evidence="2">
    <location>
        <begin position="436"/>
        <end position="470"/>
    </location>
</feature>
<protein>
    <recommendedName>
        <fullName evidence="5">Pentatricopeptide repeat-containing protein</fullName>
    </recommendedName>
</protein>
<dbReference type="FunFam" id="1.25.40.10:FF:000344">
    <property type="entry name" value="Pentatricopeptide repeat-containing protein"/>
    <property type="match status" value="1"/>
</dbReference>
<accession>A0A803L1K0</accession>
<dbReference type="Gene3D" id="1.25.40.10">
    <property type="entry name" value="Tetratricopeptide repeat domain"/>
    <property type="match status" value="5"/>
</dbReference>
<keyword evidence="1" id="KW-0677">Repeat</keyword>
<feature type="repeat" description="PPR" evidence="2">
    <location>
        <begin position="471"/>
        <end position="506"/>
    </location>
</feature>
<organism evidence="3 4">
    <name type="scientific">Chenopodium quinoa</name>
    <name type="common">Quinoa</name>
    <dbReference type="NCBI Taxonomy" id="63459"/>
    <lineage>
        <taxon>Eukaryota</taxon>
        <taxon>Viridiplantae</taxon>
        <taxon>Streptophyta</taxon>
        <taxon>Embryophyta</taxon>
        <taxon>Tracheophyta</taxon>
        <taxon>Spermatophyta</taxon>
        <taxon>Magnoliopsida</taxon>
        <taxon>eudicotyledons</taxon>
        <taxon>Gunneridae</taxon>
        <taxon>Pentapetalae</taxon>
        <taxon>Caryophyllales</taxon>
        <taxon>Chenopodiaceae</taxon>
        <taxon>Chenopodioideae</taxon>
        <taxon>Atripliceae</taxon>
        <taxon>Chenopodium</taxon>
    </lineage>
</organism>
<keyword evidence="4" id="KW-1185">Reference proteome</keyword>
<evidence type="ECO:0000313" key="4">
    <source>
        <dbReference type="Proteomes" id="UP000596660"/>
    </source>
</evidence>
<sequence>MSHNIAKFVTNGYYKQALHLYSHLRSSSLPINHFSYPCLLKSCAKLNYPLQGQIIHTHLIKSGFYCDTYAATGLTHMYMKFRQVKYALKVFDEMPQRNEASFNAMISGFAQNGYFGEALVVFREVGLKRCRPNSVMIASVLSACDVVENGSQVHCWAVKIGVERDVYVATGVVTMYMICSEVVSATKAFGMMNYKNVVSYNAFMSGLVQNGVYRVVLKVFKGMFETSSEGPNAVTLVTVLGACSNVTNLRFGRQVHGVAVKVGLQFDIMVGTALVDMYTKCGSCSGYHVFREMKGNRNLITWNSIIAGMFLTGNCDAALKLFSELESEGLVPDSATWNTMISGFSKQGKYESALQFFTVMVSEGIAPSLKSLTSLLDACSMISSLQLGNQIHAAAIRADISNDEFFTTALIDMHMKCGQSSWARKIFDHYKNKPDDPAFWNAMISGYGRNSEEDSAFEIFNLMQKENVGPNSSTFANLLTVCSHAGQLDKGLQVFEMMTTEYGLIPTQQHFACIIDLLGRSGHLQKAHELIQEIPEISSSVYSSLLGAAGHHLDPKLGEDMAKELSELEPGNRATFVVLSNVYAAMGRWEDVERIRKMIDVKGLEKYPGYSVQIT</sequence>
<dbReference type="KEGG" id="cqi:110712095"/>
<dbReference type="InterPro" id="IPR046848">
    <property type="entry name" value="E_motif"/>
</dbReference>
<dbReference type="InterPro" id="IPR011990">
    <property type="entry name" value="TPR-like_helical_dom_sf"/>
</dbReference>
<dbReference type="SMR" id="A0A803L1K0"/>
<proteinExistence type="predicted"/>
<dbReference type="RefSeq" id="XP_021746207.1">
    <property type="nucleotide sequence ID" value="XM_021890515.1"/>
</dbReference>
<feature type="repeat" description="PPR" evidence="2">
    <location>
        <begin position="333"/>
        <end position="367"/>
    </location>
</feature>
<evidence type="ECO:0000256" key="2">
    <source>
        <dbReference type="PROSITE-ProRule" id="PRU00708"/>
    </source>
</evidence>
<evidence type="ECO:0000256" key="1">
    <source>
        <dbReference type="ARBA" id="ARBA00022737"/>
    </source>
</evidence>
<reference evidence="3" key="2">
    <citation type="submission" date="2021-03" db="UniProtKB">
        <authorList>
            <consortium name="EnsemblPlants"/>
        </authorList>
    </citation>
    <scope>IDENTIFICATION</scope>
</reference>
<dbReference type="GO" id="GO:0003723">
    <property type="term" value="F:RNA binding"/>
    <property type="evidence" value="ECO:0007669"/>
    <property type="project" value="InterPro"/>
</dbReference>
<name>A0A803L1K0_CHEQI</name>
<gene>
    <name evidence="3" type="primary">LOC110712095</name>
</gene>
<feature type="repeat" description="PPR" evidence="2">
    <location>
        <begin position="298"/>
        <end position="332"/>
    </location>
</feature>
<evidence type="ECO:0008006" key="5">
    <source>
        <dbReference type="Google" id="ProtNLM"/>
    </source>
</evidence>
<dbReference type="FunFam" id="1.25.40.10:FF:001175">
    <property type="entry name" value="Pentatricopeptide repeat-containing protein At1g19720"/>
    <property type="match status" value="1"/>
</dbReference>
<dbReference type="PANTHER" id="PTHR24015:SF930">
    <property type="entry name" value="PPR CONTAINING PLANT-LIKE PROTEIN"/>
    <property type="match status" value="1"/>
</dbReference>
<dbReference type="InterPro" id="IPR002885">
    <property type="entry name" value="PPR_rpt"/>
</dbReference>
<dbReference type="Pfam" id="PF20431">
    <property type="entry name" value="E_motif"/>
    <property type="match status" value="1"/>
</dbReference>
<reference evidence="3" key="1">
    <citation type="journal article" date="2017" name="Nature">
        <title>The genome of Chenopodium quinoa.</title>
        <authorList>
            <person name="Jarvis D.E."/>
            <person name="Ho Y.S."/>
            <person name="Lightfoot D.J."/>
            <person name="Schmoeckel S.M."/>
            <person name="Li B."/>
            <person name="Borm T.J.A."/>
            <person name="Ohyanagi H."/>
            <person name="Mineta K."/>
            <person name="Michell C.T."/>
            <person name="Saber N."/>
            <person name="Kharbatia N.M."/>
            <person name="Rupper R.R."/>
            <person name="Sharp A.R."/>
            <person name="Dally N."/>
            <person name="Boughton B.A."/>
            <person name="Woo Y.H."/>
            <person name="Gao G."/>
            <person name="Schijlen E.G.W.M."/>
            <person name="Guo X."/>
            <person name="Momin A.A."/>
            <person name="Negrao S."/>
            <person name="Al-Babili S."/>
            <person name="Gehring C."/>
            <person name="Roessner U."/>
            <person name="Jung C."/>
            <person name="Murphy K."/>
            <person name="Arold S.T."/>
            <person name="Gojobori T."/>
            <person name="van der Linden C.G."/>
            <person name="van Loo E.N."/>
            <person name="Jellen E.N."/>
            <person name="Maughan P.J."/>
            <person name="Tester M."/>
        </authorList>
    </citation>
    <scope>NUCLEOTIDE SEQUENCE [LARGE SCALE GENOMIC DNA]</scope>
    <source>
        <strain evidence="3">cv. PI 614886</strain>
    </source>
</reference>
<dbReference type="GO" id="GO:0009451">
    <property type="term" value="P:RNA modification"/>
    <property type="evidence" value="ECO:0007669"/>
    <property type="project" value="InterPro"/>
</dbReference>
<dbReference type="OrthoDB" id="185373at2759"/>
<dbReference type="Pfam" id="PF01535">
    <property type="entry name" value="PPR"/>
    <property type="match status" value="4"/>
</dbReference>
<dbReference type="FunFam" id="1.25.40.10:FF:000090">
    <property type="entry name" value="Pentatricopeptide repeat-containing protein, chloroplastic"/>
    <property type="match status" value="1"/>
</dbReference>